<reference evidence="3" key="2">
    <citation type="submission" date="2015-01" db="EMBL/GenBank/DDBJ databases">
        <title>Evolutionary Origins and Diversification of the Mycorrhizal Mutualists.</title>
        <authorList>
            <consortium name="DOE Joint Genome Institute"/>
            <consortium name="Mycorrhizal Genomics Consortium"/>
            <person name="Kohler A."/>
            <person name="Kuo A."/>
            <person name="Nagy L.G."/>
            <person name="Floudas D."/>
            <person name="Copeland A."/>
            <person name="Barry K.W."/>
            <person name="Cichocki N."/>
            <person name="Veneault-Fourrey C."/>
            <person name="LaButti K."/>
            <person name="Lindquist E.A."/>
            <person name="Lipzen A."/>
            <person name="Lundell T."/>
            <person name="Morin E."/>
            <person name="Murat C."/>
            <person name="Riley R."/>
            <person name="Ohm R."/>
            <person name="Sun H."/>
            <person name="Tunlid A."/>
            <person name="Henrissat B."/>
            <person name="Grigoriev I.V."/>
            <person name="Hibbett D.S."/>
            <person name="Martin F."/>
        </authorList>
    </citation>
    <scope>NUCLEOTIDE SEQUENCE [LARGE SCALE GENOMIC DNA]</scope>
    <source>
        <strain evidence="3">Zn</strain>
    </source>
</reference>
<proteinExistence type="predicted"/>
<dbReference type="EMBL" id="KN832887">
    <property type="protein sequence ID" value="KIM95337.1"/>
    <property type="molecule type" value="Genomic_DNA"/>
</dbReference>
<dbReference type="InParanoid" id="A0A0C3D0A2"/>
<gene>
    <name evidence="2" type="ORF">OIDMADRAFT_59814</name>
</gene>
<name>A0A0C3D0A2_OIDMZ</name>
<organism evidence="2 3">
    <name type="scientific">Oidiodendron maius (strain Zn)</name>
    <dbReference type="NCBI Taxonomy" id="913774"/>
    <lineage>
        <taxon>Eukaryota</taxon>
        <taxon>Fungi</taxon>
        <taxon>Dikarya</taxon>
        <taxon>Ascomycota</taxon>
        <taxon>Pezizomycotina</taxon>
        <taxon>Leotiomycetes</taxon>
        <taxon>Leotiomycetes incertae sedis</taxon>
        <taxon>Myxotrichaceae</taxon>
        <taxon>Oidiodendron</taxon>
    </lineage>
</organism>
<dbReference type="HOGENOM" id="CLU_860729_0_0_1"/>
<reference evidence="2 3" key="1">
    <citation type="submission" date="2014-04" db="EMBL/GenBank/DDBJ databases">
        <authorList>
            <consortium name="DOE Joint Genome Institute"/>
            <person name="Kuo A."/>
            <person name="Martino E."/>
            <person name="Perotto S."/>
            <person name="Kohler A."/>
            <person name="Nagy L.G."/>
            <person name="Floudas D."/>
            <person name="Copeland A."/>
            <person name="Barry K.W."/>
            <person name="Cichocki N."/>
            <person name="Veneault-Fourrey C."/>
            <person name="LaButti K."/>
            <person name="Lindquist E.A."/>
            <person name="Lipzen A."/>
            <person name="Lundell T."/>
            <person name="Morin E."/>
            <person name="Murat C."/>
            <person name="Sun H."/>
            <person name="Tunlid A."/>
            <person name="Henrissat B."/>
            <person name="Grigoriev I.V."/>
            <person name="Hibbett D.S."/>
            <person name="Martin F."/>
            <person name="Nordberg H.P."/>
            <person name="Cantor M.N."/>
            <person name="Hua S.X."/>
        </authorList>
    </citation>
    <scope>NUCLEOTIDE SEQUENCE [LARGE SCALE GENOMIC DNA]</scope>
    <source>
        <strain evidence="2 3">Zn</strain>
    </source>
</reference>
<evidence type="ECO:0000313" key="3">
    <source>
        <dbReference type="Proteomes" id="UP000054321"/>
    </source>
</evidence>
<dbReference type="AlphaFoldDB" id="A0A0C3D0A2"/>
<evidence type="ECO:0000313" key="2">
    <source>
        <dbReference type="EMBL" id="KIM95337.1"/>
    </source>
</evidence>
<dbReference type="OrthoDB" id="3764745at2759"/>
<protein>
    <recommendedName>
        <fullName evidence="1">2EXR domain-containing protein</fullName>
    </recommendedName>
</protein>
<keyword evidence="3" id="KW-1185">Reference proteome</keyword>
<accession>A0A0C3D0A2</accession>
<dbReference type="InterPro" id="IPR045518">
    <property type="entry name" value="2EXR"/>
</dbReference>
<evidence type="ECO:0000259" key="1">
    <source>
        <dbReference type="Pfam" id="PF20150"/>
    </source>
</evidence>
<feature type="domain" description="2EXR" evidence="1">
    <location>
        <begin position="6"/>
        <end position="108"/>
    </location>
</feature>
<dbReference type="Proteomes" id="UP000054321">
    <property type="component" value="Unassembled WGS sequence"/>
</dbReference>
<dbReference type="Pfam" id="PF20150">
    <property type="entry name" value="2EXR"/>
    <property type="match status" value="1"/>
</dbReference>
<sequence>MAPTVFPLFPELVPELRNRIWEFAIVSSIQDIAVQLPRWFYSSWAERRRRAIVASLSGENKTTLLYVHIRDPYNGLKLRFEEDEFETLVDCLPISAVCRETRMIVAEFCQSLVPRMQFKYDTSHLWSLERPKQGAAPIVLRSVHSNPRAETLEHVFSQPTALAVNAGHFKSAEHLVGMIFRFFGSRIRRLVMDLKTGSGNPIKRAYWPGLGVAPISISEAILNHDSRVGPAIIDVTKDQEPKISASFWQNMLKSEVTLDHDFEGDPAIIYITRDRKLYVPERFWQNGIHKKDTTIHLLKLYEVFHASLERLPHLEYIEMNLEIQGMDVERTRLVTHWKRDYIADITTLQP</sequence>